<protein>
    <submittedName>
        <fullName evidence="5">(rape) hypothetical protein</fullName>
    </submittedName>
</protein>
<evidence type="ECO:0000256" key="2">
    <source>
        <dbReference type="SAM" id="MobiDB-lite"/>
    </source>
</evidence>
<accession>A0A816MBD6</accession>
<feature type="transmembrane region" description="Helical" evidence="3">
    <location>
        <begin position="65"/>
        <end position="87"/>
    </location>
</feature>
<evidence type="ECO:0000256" key="3">
    <source>
        <dbReference type="SAM" id="Phobius"/>
    </source>
</evidence>
<comment type="similarity">
    <text evidence="1">Belongs to the PC-esterase family. TBL subfamily.</text>
</comment>
<evidence type="ECO:0000256" key="1">
    <source>
        <dbReference type="ARBA" id="ARBA00007727"/>
    </source>
</evidence>
<name>A0A816MBD6_BRANA</name>
<gene>
    <name evidence="5" type="ORF">DARMORV10_C07P33740.1</name>
</gene>
<dbReference type="InterPro" id="IPR026057">
    <property type="entry name" value="TBL_C"/>
</dbReference>
<organism evidence="5">
    <name type="scientific">Brassica napus</name>
    <name type="common">Rape</name>
    <dbReference type="NCBI Taxonomy" id="3708"/>
    <lineage>
        <taxon>Eukaryota</taxon>
        <taxon>Viridiplantae</taxon>
        <taxon>Streptophyta</taxon>
        <taxon>Embryophyta</taxon>
        <taxon>Tracheophyta</taxon>
        <taxon>Spermatophyta</taxon>
        <taxon>Magnoliopsida</taxon>
        <taxon>eudicotyledons</taxon>
        <taxon>Gunneridae</taxon>
        <taxon>Pentapetalae</taxon>
        <taxon>rosids</taxon>
        <taxon>malvids</taxon>
        <taxon>Brassicales</taxon>
        <taxon>Brassicaceae</taxon>
        <taxon>Brassiceae</taxon>
        <taxon>Brassica</taxon>
    </lineage>
</organism>
<dbReference type="AlphaFoldDB" id="A0A816MBD6"/>
<reference evidence="5" key="1">
    <citation type="submission" date="2021-01" db="EMBL/GenBank/DDBJ databases">
        <authorList>
            <consortium name="Genoscope - CEA"/>
            <person name="William W."/>
        </authorList>
    </citation>
    <scope>NUCLEOTIDE SEQUENCE</scope>
</reference>
<dbReference type="Pfam" id="PF13839">
    <property type="entry name" value="PC-Esterase"/>
    <property type="match status" value="1"/>
</dbReference>
<keyword evidence="3" id="KW-0812">Transmembrane</keyword>
<proteinExistence type="inferred from homology"/>
<feature type="domain" description="Trichome birefringence-like C-terminal" evidence="4">
    <location>
        <begin position="220"/>
        <end position="292"/>
    </location>
</feature>
<keyword evidence="3" id="KW-1133">Transmembrane helix</keyword>
<dbReference type="GO" id="GO:0016413">
    <property type="term" value="F:O-acetyltransferase activity"/>
    <property type="evidence" value="ECO:0007669"/>
    <property type="project" value="InterPro"/>
</dbReference>
<dbReference type="Proteomes" id="UP001295469">
    <property type="component" value="Chromosome C07"/>
</dbReference>
<dbReference type="PANTHER" id="PTHR32285:SF164">
    <property type="entry name" value="PROTEIN TRICHOME BIREFRINGENCE-LIKE 1"/>
    <property type="match status" value="1"/>
</dbReference>
<sequence>MEDAIAAASATVEAAAAKDRSSGGYDGYGGGGYGDGKREGRYKRLVDTMVVDVVIRKGINSIKKLIIGLCYMSYVGALSSYMSYVFVTCAHCLYSGPAVGHVNQVPAEEFERLYLSPDGSLSTAQPRILSSSSSLPSTTQSSSSLYPLAHPGFEAKHDYNVWFEGSPISKHKPSASAFHPSSKPNPFDSDDDLGDHNKHTLKPSNKICVHQGIWKFVQTRLNGGKLLEMIRGRRLAFVGDSLNRNMWESLVCILKGSVKVKSQVFEAHGRHQFRWEAEYSFVFKVSFFQQSTICFITC</sequence>
<dbReference type="EMBL" id="HG994371">
    <property type="protein sequence ID" value="CAF2000736.1"/>
    <property type="molecule type" value="Genomic_DNA"/>
</dbReference>
<evidence type="ECO:0000313" key="5">
    <source>
        <dbReference type="EMBL" id="CAF2000736.1"/>
    </source>
</evidence>
<dbReference type="InterPro" id="IPR029962">
    <property type="entry name" value="TBL"/>
</dbReference>
<keyword evidence="3" id="KW-0472">Membrane</keyword>
<dbReference type="PANTHER" id="PTHR32285">
    <property type="entry name" value="PROTEIN TRICHOME BIREFRINGENCE-LIKE 9-RELATED"/>
    <property type="match status" value="1"/>
</dbReference>
<evidence type="ECO:0000259" key="4">
    <source>
        <dbReference type="Pfam" id="PF13839"/>
    </source>
</evidence>
<feature type="region of interest" description="Disordered" evidence="2">
    <location>
        <begin position="173"/>
        <end position="196"/>
    </location>
</feature>